<dbReference type="EMBL" id="MU118194">
    <property type="protein sequence ID" value="KAF9643691.1"/>
    <property type="molecule type" value="Genomic_DNA"/>
</dbReference>
<reference evidence="1" key="1">
    <citation type="submission" date="2019-10" db="EMBL/GenBank/DDBJ databases">
        <authorList>
            <consortium name="DOE Joint Genome Institute"/>
            <person name="Kuo A."/>
            <person name="Miyauchi S."/>
            <person name="Kiss E."/>
            <person name="Drula E."/>
            <person name="Kohler A."/>
            <person name="Sanchez-Garcia M."/>
            <person name="Andreopoulos B."/>
            <person name="Barry K.W."/>
            <person name="Bonito G."/>
            <person name="Buee M."/>
            <person name="Carver A."/>
            <person name="Chen C."/>
            <person name="Cichocki N."/>
            <person name="Clum A."/>
            <person name="Culley D."/>
            <person name="Crous P.W."/>
            <person name="Fauchery L."/>
            <person name="Girlanda M."/>
            <person name="Hayes R."/>
            <person name="Keri Z."/>
            <person name="Labutti K."/>
            <person name="Lipzen A."/>
            <person name="Lombard V."/>
            <person name="Magnuson J."/>
            <person name="Maillard F."/>
            <person name="Morin E."/>
            <person name="Murat C."/>
            <person name="Nolan M."/>
            <person name="Ohm R."/>
            <person name="Pangilinan J."/>
            <person name="Pereira M."/>
            <person name="Perotto S."/>
            <person name="Peter M."/>
            <person name="Riley R."/>
            <person name="Sitrit Y."/>
            <person name="Stielow B."/>
            <person name="Szollosi G."/>
            <person name="Zifcakova L."/>
            <person name="Stursova M."/>
            <person name="Spatafora J.W."/>
            <person name="Tedersoo L."/>
            <person name="Vaario L.-M."/>
            <person name="Yamada A."/>
            <person name="Yan M."/>
            <person name="Wang P."/>
            <person name="Xu J."/>
            <person name="Bruns T."/>
            <person name="Baldrian P."/>
            <person name="Vilgalys R."/>
            <person name="Henrissat B."/>
            <person name="Grigoriev I.V."/>
            <person name="Hibbett D."/>
            <person name="Nagy L.G."/>
            <person name="Martin F.M."/>
        </authorList>
    </citation>
    <scope>NUCLEOTIDE SEQUENCE</scope>
    <source>
        <strain evidence="1">P2</strain>
    </source>
</reference>
<sequence length="171" mass="18892">MNGIFPILRAVASISFMAIDLLDGGPDNRVPRLYRHDVESFVRVLAFITVASIDLKLKDRSDRDAYISSKRDLRSEYGEDQEVSGRYYCHVNVVQQILRHGSSASQNPLEKTQFLLNQKLNVDDPASSSKLFTTTVDKSLGEHAIEGFEAVKALLLEAVGTPTATAKALIP</sequence>
<comment type="caution">
    <text evidence="1">The sequence shown here is derived from an EMBL/GenBank/DDBJ whole genome shotgun (WGS) entry which is preliminary data.</text>
</comment>
<protein>
    <submittedName>
        <fullName evidence="1">Uncharacterized protein</fullName>
    </submittedName>
</protein>
<proteinExistence type="predicted"/>
<dbReference type="Proteomes" id="UP000886501">
    <property type="component" value="Unassembled WGS sequence"/>
</dbReference>
<accession>A0ACB6Z257</accession>
<reference evidence="1" key="2">
    <citation type="journal article" date="2020" name="Nat. Commun.">
        <title>Large-scale genome sequencing of mycorrhizal fungi provides insights into the early evolution of symbiotic traits.</title>
        <authorList>
            <person name="Miyauchi S."/>
            <person name="Kiss E."/>
            <person name="Kuo A."/>
            <person name="Drula E."/>
            <person name="Kohler A."/>
            <person name="Sanchez-Garcia M."/>
            <person name="Morin E."/>
            <person name="Andreopoulos B."/>
            <person name="Barry K.W."/>
            <person name="Bonito G."/>
            <person name="Buee M."/>
            <person name="Carver A."/>
            <person name="Chen C."/>
            <person name="Cichocki N."/>
            <person name="Clum A."/>
            <person name="Culley D."/>
            <person name="Crous P.W."/>
            <person name="Fauchery L."/>
            <person name="Girlanda M."/>
            <person name="Hayes R.D."/>
            <person name="Keri Z."/>
            <person name="LaButti K."/>
            <person name="Lipzen A."/>
            <person name="Lombard V."/>
            <person name="Magnuson J."/>
            <person name="Maillard F."/>
            <person name="Murat C."/>
            <person name="Nolan M."/>
            <person name="Ohm R.A."/>
            <person name="Pangilinan J."/>
            <person name="Pereira M.F."/>
            <person name="Perotto S."/>
            <person name="Peter M."/>
            <person name="Pfister S."/>
            <person name="Riley R."/>
            <person name="Sitrit Y."/>
            <person name="Stielow J.B."/>
            <person name="Szollosi G."/>
            <person name="Zifcakova L."/>
            <person name="Stursova M."/>
            <person name="Spatafora J.W."/>
            <person name="Tedersoo L."/>
            <person name="Vaario L.M."/>
            <person name="Yamada A."/>
            <person name="Yan M."/>
            <person name="Wang P."/>
            <person name="Xu J."/>
            <person name="Bruns T."/>
            <person name="Baldrian P."/>
            <person name="Vilgalys R."/>
            <person name="Dunand C."/>
            <person name="Henrissat B."/>
            <person name="Grigoriev I.V."/>
            <person name="Hibbett D."/>
            <person name="Nagy L.G."/>
            <person name="Martin F.M."/>
        </authorList>
    </citation>
    <scope>NUCLEOTIDE SEQUENCE</scope>
    <source>
        <strain evidence="1">P2</strain>
    </source>
</reference>
<evidence type="ECO:0000313" key="1">
    <source>
        <dbReference type="EMBL" id="KAF9643691.1"/>
    </source>
</evidence>
<keyword evidence="2" id="KW-1185">Reference proteome</keyword>
<evidence type="ECO:0000313" key="2">
    <source>
        <dbReference type="Proteomes" id="UP000886501"/>
    </source>
</evidence>
<gene>
    <name evidence="1" type="ORF">BDM02DRAFT_3191308</name>
</gene>
<name>A0ACB6Z257_THEGA</name>
<organism evidence="1 2">
    <name type="scientific">Thelephora ganbajun</name>
    <name type="common">Ganba fungus</name>
    <dbReference type="NCBI Taxonomy" id="370292"/>
    <lineage>
        <taxon>Eukaryota</taxon>
        <taxon>Fungi</taxon>
        <taxon>Dikarya</taxon>
        <taxon>Basidiomycota</taxon>
        <taxon>Agaricomycotina</taxon>
        <taxon>Agaricomycetes</taxon>
        <taxon>Thelephorales</taxon>
        <taxon>Thelephoraceae</taxon>
        <taxon>Thelephora</taxon>
    </lineage>
</organism>